<dbReference type="SUPFAM" id="SSF52507">
    <property type="entry name" value="Homo-oligomeric flavin-containing Cys decarboxylases, HFCD"/>
    <property type="match status" value="1"/>
</dbReference>
<comment type="function">
    <text evidence="3">Catalyzes the decarboxylation of the cysteine moiety of 4-phosphopantothenoylcysteine to form 4'-phosphopantotheine and this reaction forms part of the biosynthesis of coenzyme A.</text>
</comment>
<proteinExistence type="inferred from homology"/>
<comment type="similarity">
    <text evidence="2">Belongs to the HFCD (homooligomeric flavin containing Cys decarboxylase) superfamily.</text>
</comment>
<dbReference type="InterPro" id="IPR003382">
    <property type="entry name" value="Flavoprotein"/>
</dbReference>
<evidence type="ECO:0000256" key="2">
    <source>
        <dbReference type="ARBA" id="ARBA00038350"/>
    </source>
</evidence>
<dbReference type="InterPro" id="IPR036551">
    <property type="entry name" value="Flavin_trans-like"/>
</dbReference>
<dbReference type="Proteomes" id="UP001347796">
    <property type="component" value="Unassembled WGS sequence"/>
</dbReference>
<evidence type="ECO:0000256" key="1">
    <source>
        <dbReference type="ARBA" id="ARBA00022993"/>
    </source>
</evidence>
<evidence type="ECO:0000313" key="8">
    <source>
        <dbReference type="Proteomes" id="UP001347796"/>
    </source>
</evidence>
<organism evidence="7 8">
    <name type="scientific">Patella caerulea</name>
    <name type="common">Rayed Mediterranean limpet</name>
    <dbReference type="NCBI Taxonomy" id="87958"/>
    <lineage>
        <taxon>Eukaryota</taxon>
        <taxon>Metazoa</taxon>
        <taxon>Spiralia</taxon>
        <taxon>Lophotrochozoa</taxon>
        <taxon>Mollusca</taxon>
        <taxon>Gastropoda</taxon>
        <taxon>Patellogastropoda</taxon>
        <taxon>Patelloidea</taxon>
        <taxon>Patellidae</taxon>
        <taxon>Patella</taxon>
    </lineage>
</organism>
<reference evidence="7 8" key="1">
    <citation type="submission" date="2024-01" db="EMBL/GenBank/DDBJ databases">
        <title>The genome of the rayed Mediterranean limpet Patella caerulea (Linnaeus, 1758).</title>
        <authorList>
            <person name="Anh-Thu Weber A."/>
            <person name="Halstead-Nussloch G."/>
        </authorList>
    </citation>
    <scope>NUCLEOTIDE SEQUENCE [LARGE SCALE GENOMIC DNA]</scope>
    <source>
        <strain evidence="7">AATW-2023a</strain>
        <tissue evidence="7">Whole specimen</tissue>
    </source>
</reference>
<dbReference type="GO" id="GO:0015937">
    <property type="term" value="P:coenzyme A biosynthetic process"/>
    <property type="evidence" value="ECO:0007669"/>
    <property type="project" value="UniProtKB-KW"/>
</dbReference>
<evidence type="ECO:0000313" key="7">
    <source>
        <dbReference type="EMBL" id="KAK6179675.1"/>
    </source>
</evidence>
<evidence type="ECO:0000256" key="3">
    <source>
        <dbReference type="ARBA" id="ARBA00056708"/>
    </source>
</evidence>
<dbReference type="Gene3D" id="3.40.50.1950">
    <property type="entry name" value="Flavin prenyltransferase-like"/>
    <property type="match status" value="1"/>
</dbReference>
<feature type="domain" description="Flavoprotein" evidence="6">
    <location>
        <begin position="5"/>
        <end position="183"/>
    </location>
</feature>
<dbReference type="PANTHER" id="PTHR14359:SF6">
    <property type="entry name" value="PHOSPHOPANTOTHENOYLCYSTEINE DECARBOXYLASE"/>
    <property type="match status" value="1"/>
</dbReference>
<dbReference type="GO" id="GO:0004633">
    <property type="term" value="F:phosphopantothenoylcysteine decarboxylase activity"/>
    <property type="evidence" value="ECO:0007669"/>
    <property type="project" value="TreeGrafter"/>
</dbReference>
<dbReference type="GO" id="GO:0071513">
    <property type="term" value="C:phosphopantothenoylcysteine decarboxylase complex"/>
    <property type="evidence" value="ECO:0007669"/>
    <property type="project" value="TreeGrafter"/>
</dbReference>
<name>A0AAN8JQJ7_PATCE</name>
<keyword evidence="8" id="KW-1185">Reference proteome</keyword>
<sequence>MVKYNVLVGCTGSVASLKIPLLIEELAKSTDIEIDVKLISTEHALHFFDKSSVKEGVLTDVDEWNDWQKRGDPVLHIELRRWADLMLIAPLDANTLAKISNGICDNLLTCVVRAWDLSRPLLFAPAMNTYMWNHPLTSKQINILKEEFQYIEIPCIEKTLICGDTGKGAMAEVSTIVSVVIERLKEIKKETKQDNT</sequence>
<dbReference type="FunFam" id="3.40.50.1950:FF:000004">
    <property type="entry name" value="Phosphopantothenoylcysteine decarboxylase"/>
    <property type="match status" value="1"/>
</dbReference>
<protein>
    <recommendedName>
        <fullName evidence="4">Phosphopantothenoylcysteine decarboxylase</fullName>
    </recommendedName>
    <alternativeName>
        <fullName evidence="5">CoaC</fullName>
    </alternativeName>
</protein>
<accession>A0AAN8JQJ7</accession>
<comment type="caution">
    <text evidence="7">The sequence shown here is derived from an EMBL/GenBank/DDBJ whole genome shotgun (WGS) entry which is preliminary data.</text>
</comment>
<dbReference type="GO" id="GO:0010181">
    <property type="term" value="F:FMN binding"/>
    <property type="evidence" value="ECO:0007669"/>
    <property type="project" value="TreeGrafter"/>
</dbReference>
<dbReference type="Pfam" id="PF02441">
    <property type="entry name" value="Flavoprotein"/>
    <property type="match status" value="1"/>
</dbReference>
<evidence type="ECO:0000256" key="5">
    <source>
        <dbReference type="ARBA" id="ARBA00082063"/>
    </source>
</evidence>
<evidence type="ECO:0000256" key="4">
    <source>
        <dbReference type="ARBA" id="ARBA00070201"/>
    </source>
</evidence>
<evidence type="ECO:0000259" key="6">
    <source>
        <dbReference type="Pfam" id="PF02441"/>
    </source>
</evidence>
<dbReference type="PANTHER" id="PTHR14359">
    <property type="entry name" value="HOMO-OLIGOMERIC FLAVIN CONTAINING CYS DECARBOXYLASE FAMILY"/>
    <property type="match status" value="1"/>
</dbReference>
<gene>
    <name evidence="7" type="ORF">SNE40_011983</name>
</gene>
<dbReference type="EMBL" id="JAZGQO010000008">
    <property type="protein sequence ID" value="KAK6179675.1"/>
    <property type="molecule type" value="Genomic_DNA"/>
</dbReference>
<keyword evidence="1" id="KW-0173">Coenzyme A biosynthesis</keyword>
<dbReference type="AlphaFoldDB" id="A0AAN8JQJ7"/>